<dbReference type="PANTHER" id="PTHR34039">
    <property type="entry name" value="UPF0102 PROTEIN YRAN"/>
    <property type="match status" value="1"/>
</dbReference>
<dbReference type="InterPro" id="IPR011335">
    <property type="entry name" value="Restrct_endonuc-II-like"/>
</dbReference>
<dbReference type="Proteomes" id="UP001321748">
    <property type="component" value="Chromosome"/>
</dbReference>
<reference evidence="3 4" key="1">
    <citation type="journal article" date="2023" name="Microbiol. Spectr.">
        <title>Symbiosis of Carpenter Bees with Uncharacterized Lactic Acid Bacteria Showing NAD Auxotrophy.</title>
        <authorList>
            <person name="Kawasaki S."/>
            <person name="Ozawa K."/>
            <person name="Mori T."/>
            <person name="Yamamoto A."/>
            <person name="Ito M."/>
            <person name="Ohkuma M."/>
            <person name="Sakamoto M."/>
            <person name="Matsutani M."/>
        </authorList>
    </citation>
    <scope>NUCLEOTIDE SEQUENCE [LARGE SCALE GENOMIC DNA]</scope>
    <source>
        <strain evidence="3 4">KimH</strain>
    </source>
</reference>
<evidence type="ECO:0000256" key="2">
    <source>
        <dbReference type="HAMAP-Rule" id="MF_00048"/>
    </source>
</evidence>
<dbReference type="CDD" id="cd20736">
    <property type="entry name" value="PoNe_Nuclease"/>
    <property type="match status" value="1"/>
</dbReference>
<sequence>MKTSQSHSIASILEPDTASPLRQAEASLVSPQLSARKLGQLGEQYVALWLESLGWQILDRNWSTRYGELDIVALDRRSCLAFVEVKTRRTRTFGQPEEAVTYSKQTKLKHAAVQWLIARNRTNRHCVTRFDVAAVSVSAGSSDNPRVSIKLIQGAF</sequence>
<evidence type="ECO:0000313" key="3">
    <source>
        <dbReference type="EMBL" id="BDR54424.1"/>
    </source>
</evidence>
<evidence type="ECO:0000256" key="1">
    <source>
        <dbReference type="ARBA" id="ARBA00006738"/>
    </source>
</evidence>
<proteinExistence type="inferred from homology"/>
<dbReference type="Pfam" id="PF02021">
    <property type="entry name" value="UPF0102"/>
    <property type="match status" value="1"/>
</dbReference>
<accession>A0ABM8BBX5</accession>
<dbReference type="NCBIfam" id="NF009150">
    <property type="entry name" value="PRK12497.1-3"/>
    <property type="match status" value="1"/>
</dbReference>
<dbReference type="NCBIfam" id="NF009154">
    <property type="entry name" value="PRK12497.3-3"/>
    <property type="match status" value="1"/>
</dbReference>
<dbReference type="InterPro" id="IPR011856">
    <property type="entry name" value="tRNA_endonuc-like_dom_sf"/>
</dbReference>
<comment type="similarity">
    <text evidence="1 2">Belongs to the UPF0102 family.</text>
</comment>
<dbReference type="NCBIfam" id="TIGR00252">
    <property type="entry name" value="YraN family protein"/>
    <property type="match status" value="1"/>
</dbReference>
<protein>
    <recommendedName>
        <fullName evidence="2">UPF0102 protein KIMH_05350</fullName>
    </recommendedName>
</protein>
<dbReference type="SUPFAM" id="SSF52980">
    <property type="entry name" value="Restriction endonuclease-like"/>
    <property type="match status" value="1"/>
</dbReference>
<dbReference type="InterPro" id="IPR003509">
    <property type="entry name" value="UPF0102_YraN-like"/>
</dbReference>
<gene>
    <name evidence="3" type="ORF">KIMH_05350</name>
</gene>
<dbReference type="Gene3D" id="3.40.1350.10">
    <property type="match status" value="1"/>
</dbReference>
<dbReference type="EMBL" id="AP026800">
    <property type="protein sequence ID" value="BDR54424.1"/>
    <property type="molecule type" value="Genomic_DNA"/>
</dbReference>
<organism evidence="3 4">
    <name type="scientific">Bombiscardovia apis</name>
    <dbReference type="NCBI Taxonomy" id="2932182"/>
    <lineage>
        <taxon>Bacteria</taxon>
        <taxon>Bacillati</taxon>
        <taxon>Actinomycetota</taxon>
        <taxon>Actinomycetes</taxon>
        <taxon>Bifidobacteriales</taxon>
        <taxon>Bifidobacteriaceae</taxon>
        <taxon>Bombiscardovia</taxon>
    </lineage>
</organism>
<dbReference type="PANTHER" id="PTHR34039:SF1">
    <property type="entry name" value="UPF0102 PROTEIN YRAN"/>
    <property type="match status" value="1"/>
</dbReference>
<dbReference type="RefSeq" id="WP_317643429.1">
    <property type="nucleotide sequence ID" value="NZ_AP026800.1"/>
</dbReference>
<name>A0ABM8BBX5_9BIFI</name>
<keyword evidence="4" id="KW-1185">Reference proteome</keyword>
<dbReference type="HAMAP" id="MF_00048">
    <property type="entry name" value="UPF0102"/>
    <property type="match status" value="1"/>
</dbReference>
<evidence type="ECO:0000313" key="4">
    <source>
        <dbReference type="Proteomes" id="UP001321748"/>
    </source>
</evidence>